<evidence type="ECO:0000256" key="1">
    <source>
        <dbReference type="SAM" id="Phobius"/>
    </source>
</evidence>
<evidence type="ECO:0008006" key="4">
    <source>
        <dbReference type="Google" id="ProtNLM"/>
    </source>
</evidence>
<dbReference type="Proteomes" id="UP001550044">
    <property type="component" value="Unassembled WGS sequence"/>
</dbReference>
<gene>
    <name evidence="2" type="ORF">ABZV61_24875</name>
</gene>
<comment type="caution">
    <text evidence="2">The sequence shown here is derived from an EMBL/GenBank/DDBJ whole genome shotgun (WGS) entry which is preliminary data.</text>
</comment>
<feature type="transmembrane region" description="Helical" evidence="1">
    <location>
        <begin position="27"/>
        <end position="45"/>
    </location>
</feature>
<feature type="transmembrane region" description="Helical" evidence="1">
    <location>
        <begin position="81"/>
        <end position="101"/>
    </location>
</feature>
<keyword evidence="3" id="KW-1185">Reference proteome</keyword>
<keyword evidence="1" id="KW-0472">Membrane</keyword>
<reference evidence="2 3" key="1">
    <citation type="submission" date="2024-06" db="EMBL/GenBank/DDBJ databases">
        <title>The Natural Products Discovery Center: Release of the First 8490 Sequenced Strains for Exploring Actinobacteria Biosynthetic Diversity.</title>
        <authorList>
            <person name="Kalkreuter E."/>
            <person name="Kautsar S.A."/>
            <person name="Yang D."/>
            <person name="Bader C.D."/>
            <person name="Teijaro C.N."/>
            <person name="Fluegel L."/>
            <person name="Davis C.M."/>
            <person name="Simpson J.R."/>
            <person name="Lauterbach L."/>
            <person name="Steele A.D."/>
            <person name="Gui C."/>
            <person name="Meng S."/>
            <person name="Li G."/>
            <person name="Viehrig K."/>
            <person name="Ye F."/>
            <person name="Su P."/>
            <person name="Kiefer A.F."/>
            <person name="Nichols A."/>
            <person name="Cepeda A.J."/>
            <person name="Yan W."/>
            <person name="Fan B."/>
            <person name="Jiang Y."/>
            <person name="Adhikari A."/>
            <person name="Zheng C.-J."/>
            <person name="Schuster L."/>
            <person name="Cowan T.M."/>
            <person name="Smanski M.J."/>
            <person name="Chevrette M.G."/>
            <person name="De Carvalho L.P.S."/>
            <person name="Shen B."/>
        </authorList>
    </citation>
    <scope>NUCLEOTIDE SEQUENCE [LARGE SCALE GENOMIC DNA]</scope>
    <source>
        <strain evidence="2 3">NPDC005137</strain>
    </source>
</reference>
<keyword evidence="1" id="KW-1133">Transmembrane helix</keyword>
<dbReference type="RefSeq" id="WP_356504891.1">
    <property type="nucleotide sequence ID" value="NZ_JBEXIP010000022.1"/>
</dbReference>
<name>A0ABV2UFZ9_9ACTN</name>
<organism evidence="2 3">
    <name type="scientific">Streptomyces sp. 900116325</name>
    <dbReference type="NCBI Taxonomy" id="3154295"/>
    <lineage>
        <taxon>Bacteria</taxon>
        <taxon>Bacillati</taxon>
        <taxon>Actinomycetota</taxon>
        <taxon>Actinomycetes</taxon>
        <taxon>Kitasatosporales</taxon>
        <taxon>Streptomycetaceae</taxon>
        <taxon>Streptomyces</taxon>
    </lineage>
</organism>
<sequence length="148" mass="15812">MSPIAARRTRGPRLSGVTWLVWRQHRAAYWTVLAATAVAIAWIIYQRAGLMDHLTAHGWPRSAPDKWLPGMGPHAAKFAQAGFGLGFIPVLLGVFLGAPLLSGDLENGTAKLVTSQSVSPARWLAAKLGVSALVIVVCTVALSAQYGW</sequence>
<evidence type="ECO:0000313" key="2">
    <source>
        <dbReference type="EMBL" id="MET8435959.1"/>
    </source>
</evidence>
<feature type="transmembrane region" description="Helical" evidence="1">
    <location>
        <begin position="121"/>
        <end position="144"/>
    </location>
</feature>
<protein>
    <recommendedName>
        <fullName evidence="4">ABC transporter permease</fullName>
    </recommendedName>
</protein>
<evidence type="ECO:0000313" key="3">
    <source>
        <dbReference type="Proteomes" id="UP001550044"/>
    </source>
</evidence>
<keyword evidence="1" id="KW-0812">Transmembrane</keyword>
<dbReference type="EMBL" id="JBEXIP010000022">
    <property type="protein sequence ID" value="MET8435959.1"/>
    <property type="molecule type" value="Genomic_DNA"/>
</dbReference>
<accession>A0ABV2UFZ9</accession>
<proteinExistence type="predicted"/>